<organism evidence="1 2">
    <name type="scientific">Actinomadura fulvescens</name>
    <dbReference type="NCBI Taxonomy" id="46160"/>
    <lineage>
        <taxon>Bacteria</taxon>
        <taxon>Bacillati</taxon>
        <taxon>Actinomycetota</taxon>
        <taxon>Actinomycetes</taxon>
        <taxon>Streptosporangiales</taxon>
        <taxon>Thermomonosporaceae</taxon>
        <taxon>Actinomadura</taxon>
    </lineage>
</organism>
<name>A0ABN3PSC6_9ACTN</name>
<accession>A0ABN3PSC6</accession>
<dbReference type="Proteomes" id="UP001501509">
    <property type="component" value="Unassembled WGS sequence"/>
</dbReference>
<comment type="caution">
    <text evidence="1">The sequence shown here is derived from an EMBL/GenBank/DDBJ whole genome shotgun (WGS) entry which is preliminary data.</text>
</comment>
<dbReference type="EMBL" id="BAAATD010000004">
    <property type="protein sequence ID" value="GAA2600232.1"/>
    <property type="molecule type" value="Genomic_DNA"/>
</dbReference>
<keyword evidence="2" id="KW-1185">Reference proteome</keyword>
<proteinExistence type="predicted"/>
<evidence type="ECO:0000313" key="2">
    <source>
        <dbReference type="Proteomes" id="UP001501509"/>
    </source>
</evidence>
<protein>
    <submittedName>
        <fullName evidence="1">Uncharacterized protein</fullName>
    </submittedName>
</protein>
<gene>
    <name evidence="1" type="ORF">GCM10010411_37410</name>
</gene>
<evidence type="ECO:0000313" key="1">
    <source>
        <dbReference type="EMBL" id="GAA2600232.1"/>
    </source>
</evidence>
<reference evidence="1 2" key="1">
    <citation type="journal article" date="2019" name="Int. J. Syst. Evol. Microbiol.">
        <title>The Global Catalogue of Microorganisms (GCM) 10K type strain sequencing project: providing services to taxonomists for standard genome sequencing and annotation.</title>
        <authorList>
            <consortium name="The Broad Institute Genomics Platform"/>
            <consortium name="The Broad Institute Genome Sequencing Center for Infectious Disease"/>
            <person name="Wu L."/>
            <person name="Ma J."/>
        </authorList>
    </citation>
    <scope>NUCLEOTIDE SEQUENCE [LARGE SCALE GENOMIC DNA]</scope>
    <source>
        <strain evidence="1 2">JCM 6833</strain>
    </source>
</reference>
<sequence length="61" mass="5945">MRAASSVELDSVVQDGGIAGHGVGEPNVGAEGSVSYADTDDLQIGTGCEVPATSLEAAPEG</sequence>